<dbReference type="GO" id="GO:0006596">
    <property type="term" value="P:polyamine biosynthetic process"/>
    <property type="evidence" value="ECO:0007669"/>
    <property type="project" value="UniProtKB-KW"/>
</dbReference>
<comment type="caution">
    <text evidence="3">The sequence shown here is derived from an EMBL/GenBank/DDBJ whole genome shotgun (WGS) entry which is preliminary data.</text>
</comment>
<keyword evidence="1" id="KW-0620">Polyamine biosynthesis</keyword>
<feature type="region of interest" description="Disordered" evidence="2">
    <location>
        <begin position="249"/>
        <end position="270"/>
    </location>
</feature>
<evidence type="ECO:0000313" key="3">
    <source>
        <dbReference type="EMBL" id="TQL56483.1"/>
    </source>
</evidence>
<dbReference type="PANTHER" id="PTHR43317:SF1">
    <property type="entry name" value="THERMOSPERMINE SYNTHASE ACAULIS5"/>
    <property type="match status" value="1"/>
</dbReference>
<dbReference type="SUPFAM" id="SSF53335">
    <property type="entry name" value="S-adenosyl-L-methionine-dependent methyltransferases"/>
    <property type="match status" value="1"/>
</dbReference>
<organism evidence="3 4">
    <name type="scientific">Oryzihumus leptocrescens</name>
    <dbReference type="NCBI Taxonomy" id="297536"/>
    <lineage>
        <taxon>Bacteria</taxon>
        <taxon>Bacillati</taxon>
        <taxon>Actinomycetota</taxon>
        <taxon>Actinomycetes</taxon>
        <taxon>Micrococcales</taxon>
        <taxon>Intrasporangiaceae</taxon>
        <taxon>Oryzihumus</taxon>
    </lineage>
</organism>
<dbReference type="Proteomes" id="UP000319514">
    <property type="component" value="Unassembled WGS sequence"/>
</dbReference>
<keyword evidence="4" id="KW-1185">Reference proteome</keyword>
<protein>
    <submittedName>
        <fullName evidence="3">Uncharacterized protein</fullName>
    </submittedName>
</protein>
<dbReference type="NCBIfam" id="NF037959">
    <property type="entry name" value="MFS_SpdSyn"/>
    <property type="match status" value="1"/>
</dbReference>
<name>A0A542Z809_9MICO</name>
<dbReference type="RefSeq" id="WP_246092750.1">
    <property type="nucleotide sequence ID" value="NZ_BAAAKX010000011.1"/>
</dbReference>
<dbReference type="PANTHER" id="PTHR43317">
    <property type="entry name" value="THERMOSPERMINE SYNTHASE ACAULIS5"/>
    <property type="match status" value="1"/>
</dbReference>
<proteinExistence type="predicted"/>
<evidence type="ECO:0000256" key="1">
    <source>
        <dbReference type="ARBA" id="ARBA00023115"/>
    </source>
</evidence>
<gene>
    <name evidence="3" type="ORF">FB474_4100</name>
</gene>
<dbReference type="EMBL" id="VFOQ01000003">
    <property type="protein sequence ID" value="TQL56483.1"/>
    <property type="molecule type" value="Genomic_DNA"/>
</dbReference>
<dbReference type="InterPro" id="IPR029063">
    <property type="entry name" value="SAM-dependent_MTases_sf"/>
</dbReference>
<evidence type="ECO:0000256" key="2">
    <source>
        <dbReference type="SAM" id="MobiDB-lite"/>
    </source>
</evidence>
<sequence length="270" mass="28787">MSAEEVGFVPDDDGRGGVTVMLGDTPQSHVDPGDPTHLVFDYVQYFACVLQTLPPGPLGVTHIGGGGMTLARWVNAERPSSPQIVLEPHTTLTEAVRRELPLPRRHRIRVRPLDGRTGVGQLADASADVVVLDAYAAGRVPAELTTSEFLAGVARVLKPGGLLLANLADEPGLRYVARVAAAARPSLPHLALVASVEVLKGRRFGNTVLVAGRAPLDEDELLRRVRRMPFPAGVRGAAELARMVQAARPFTDADPGMSPPPPPAKGWRVR</sequence>
<accession>A0A542Z809</accession>
<dbReference type="AlphaFoldDB" id="A0A542Z809"/>
<reference evidence="3 4" key="1">
    <citation type="submission" date="2019-06" db="EMBL/GenBank/DDBJ databases">
        <title>Sequencing the genomes of 1000 actinobacteria strains.</title>
        <authorList>
            <person name="Klenk H.-P."/>
        </authorList>
    </citation>
    <scope>NUCLEOTIDE SEQUENCE [LARGE SCALE GENOMIC DNA]</scope>
    <source>
        <strain evidence="3 4">DSM 18082</strain>
    </source>
</reference>
<evidence type="ECO:0000313" key="4">
    <source>
        <dbReference type="Proteomes" id="UP000319514"/>
    </source>
</evidence>
<dbReference type="Gene3D" id="3.40.50.150">
    <property type="entry name" value="Vaccinia Virus protein VP39"/>
    <property type="match status" value="1"/>
</dbReference>